<keyword evidence="2" id="KW-1185">Reference proteome</keyword>
<accession>A0AAE3J9B9</accession>
<dbReference type="RefSeq" id="WP_308456185.1">
    <property type="nucleotide sequence ID" value="NZ_JAJEQM010000006.1"/>
</dbReference>
<reference evidence="1 2" key="1">
    <citation type="submission" date="2021-10" db="EMBL/GenBank/DDBJ databases">
        <title>Anaerobic single-cell dispensing facilitates the cultivation of human gut bacteria.</title>
        <authorList>
            <person name="Afrizal A."/>
        </authorList>
    </citation>
    <scope>NUCLEOTIDE SEQUENCE [LARGE SCALE GENOMIC DNA]</scope>
    <source>
        <strain evidence="1 2">CLA-AA-H232</strain>
    </source>
</reference>
<sequence length="419" mass="48280">MKSEWNKLDNAAKIFPAAQSKKDTQVFRFSCELYKTVNKGLLQKATEDTLEEFDIFKSILRRGLFWYYLEESDIKPIVREEYKIPCSLIYQRNNHKLLFEVTYYRNRINLEVFHVLTDGTGAMNFLKTLVSNYLTLAENVEDSGVDYDASSTQKSDDSFSKYYSGKISSKQENNPVAYKIVGRKYPDDKLKVINGMVDVKKVLEESHKYNATLTAFLSAVLIKSIIDEMPVRSKGKKPITILIPVNLRNFFPSVSARNFFCLTYIQYDIKKHGEDFETMVDVINTQLKSKLKAEKLLGTIDTYSAVEHNVITRIVPLVVKDFFLRIAYRMSGRSVTATFSNIGIVKMPENMNKFIKCFNVYISTDKLQLCSCSFDGKLTLGFTSQFISSDIEMRFFRELTSRGINVELTSNIHDDERND</sequence>
<evidence type="ECO:0000313" key="1">
    <source>
        <dbReference type="EMBL" id="MCC2210231.1"/>
    </source>
</evidence>
<dbReference type="AlphaFoldDB" id="A0AAE3J9B9"/>
<dbReference type="EMBL" id="JAJEQM010000006">
    <property type="protein sequence ID" value="MCC2210231.1"/>
    <property type="molecule type" value="Genomic_DNA"/>
</dbReference>
<evidence type="ECO:0008006" key="3">
    <source>
        <dbReference type="Google" id="ProtNLM"/>
    </source>
</evidence>
<proteinExistence type="predicted"/>
<organism evidence="1 2">
    <name type="scientific">Hominilimicola fabiformis</name>
    <dbReference type="NCBI Taxonomy" id="2885356"/>
    <lineage>
        <taxon>Bacteria</taxon>
        <taxon>Bacillati</taxon>
        <taxon>Bacillota</taxon>
        <taxon>Clostridia</taxon>
        <taxon>Eubacteriales</taxon>
        <taxon>Oscillospiraceae</taxon>
        <taxon>Hominilimicola</taxon>
    </lineage>
</organism>
<name>A0AAE3J9B9_9FIRM</name>
<protein>
    <recommendedName>
        <fullName evidence="3">Alcohol acetyltransferase</fullName>
    </recommendedName>
</protein>
<evidence type="ECO:0000313" key="2">
    <source>
        <dbReference type="Proteomes" id="UP001198242"/>
    </source>
</evidence>
<gene>
    <name evidence="1" type="ORF">LKE05_05435</name>
</gene>
<dbReference type="Proteomes" id="UP001198242">
    <property type="component" value="Unassembled WGS sequence"/>
</dbReference>
<comment type="caution">
    <text evidence="1">The sequence shown here is derived from an EMBL/GenBank/DDBJ whole genome shotgun (WGS) entry which is preliminary data.</text>
</comment>